<dbReference type="SUPFAM" id="SSF103473">
    <property type="entry name" value="MFS general substrate transporter"/>
    <property type="match status" value="1"/>
</dbReference>
<dbReference type="PANTHER" id="PTHR48022">
    <property type="entry name" value="PLASTIDIC GLUCOSE TRANSPORTER 4"/>
    <property type="match status" value="1"/>
</dbReference>
<keyword evidence="3 5" id="KW-1133">Transmembrane helix</keyword>
<feature type="transmembrane region" description="Helical" evidence="5">
    <location>
        <begin position="85"/>
        <end position="109"/>
    </location>
</feature>
<evidence type="ECO:0000256" key="4">
    <source>
        <dbReference type="ARBA" id="ARBA00023136"/>
    </source>
</evidence>
<accession>A0ABR2JRG4</accession>
<name>A0ABR2JRG4_9EUKA</name>
<dbReference type="EMBL" id="JAPFFF010000010">
    <property type="protein sequence ID" value="KAK8881322.1"/>
    <property type="molecule type" value="Genomic_DNA"/>
</dbReference>
<keyword evidence="4 5" id="KW-0472">Membrane</keyword>
<evidence type="ECO:0000256" key="1">
    <source>
        <dbReference type="ARBA" id="ARBA00004141"/>
    </source>
</evidence>
<feature type="transmembrane region" description="Helical" evidence="5">
    <location>
        <begin position="34"/>
        <end position="54"/>
    </location>
</feature>
<dbReference type="Pfam" id="PF00083">
    <property type="entry name" value="Sugar_tr"/>
    <property type="match status" value="1"/>
</dbReference>
<dbReference type="Proteomes" id="UP001470230">
    <property type="component" value="Unassembled WGS sequence"/>
</dbReference>
<evidence type="ECO:0000313" key="7">
    <source>
        <dbReference type="Proteomes" id="UP001470230"/>
    </source>
</evidence>
<evidence type="ECO:0000256" key="3">
    <source>
        <dbReference type="ARBA" id="ARBA00022989"/>
    </source>
</evidence>
<protein>
    <submittedName>
        <fullName evidence="6">Glucose import</fullName>
    </submittedName>
</protein>
<sequence length="186" mass="20894">MFVQCFSGIGFMIDNCARLMSSIGINMDHTLQSILVYFVGCLSTFIASLVMDIIGIHNMWAISTFGMVISLVIYDLNLKIAIPNWIGVFSVFLYFLFFGLGSGPIPWLLCGAIFHESVMIESGCITCFMNRFMDIWFGYLLTEITKYFGEFGSVIFNAAFSFAGCLFGLFFIPKLKNVFPENTTII</sequence>
<dbReference type="InterPro" id="IPR005828">
    <property type="entry name" value="MFS_sugar_transport-like"/>
</dbReference>
<keyword evidence="7" id="KW-1185">Reference proteome</keyword>
<dbReference type="PANTHER" id="PTHR48022:SF2">
    <property type="entry name" value="PLASTIDIC GLUCOSE TRANSPORTER 4"/>
    <property type="match status" value="1"/>
</dbReference>
<evidence type="ECO:0000256" key="5">
    <source>
        <dbReference type="SAM" id="Phobius"/>
    </source>
</evidence>
<feature type="transmembrane region" description="Helical" evidence="5">
    <location>
        <begin position="60"/>
        <end position="78"/>
    </location>
</feature>
<feature type="transmembrane region" description="Helical" evidence="5">
    <location>
        <begin position="151"/>
        <end position="172"/>
    </location>
</feature>
<gene>
    <name evidence="6" type="ORF">M9Y10_004057</name>
</gene>
<dbReference type="InterPro" id="IPR036259">
    <property type="entry name" value="MFS_trans_sf"/>
</dbReference>
<evidence type="ECO:0000313" key="6">
    <source>
        <dbReference type="EMBL" id="KAK8881322.1"/>
    </source>
</evidence>
<organism evidence="6 7">
    <name type="scientific">Tritrichomonas musculus</name>
    <dbReference type="NCBI Taxonomy" id="1915356"/>
    <lineage>
        <taxon>Eukaryota</taxon>
        <taxon>Metamonada</taxon>
        <taxon>Parabasalia</taxon>
        <taxon>Tritrichomonadida</taxon>
        <taxon>Tritrichomonadidae</taxon>
        <taxon>Tritrichomonas</taxon>
    </lineage>
</organism>
<proteinExistence type="predicted"/>
<comment type="subcellular location">
    <subcellularLocation>
        <location evidence="1">Membrane</location>
        <topology evidence="1">Multi-pass membrane protein</topology>
    </subcellularLocation>
</comment>
<keyword evidence="2 5" id="KW-0812">Transmembrane</keyword>
<comment type="caution">
    <text evidence="6">The sequence shown here is derived from an EMBL/GenBank/DDBJ whole genome shotgun (WGS) entry which is preliminary data.</text>
</comment>
<reference evidence="6 7" key="1">
    <citation type="submission" date="2024-04" db="EMBL/GenBank/DDBJ databases">
        <title>Tritrichomonas musculus Genome.</title>
        <authorList>
            <person name="Alves-Ferreira E."/>
            <person name="Grigg M."/>
            <person name="Lorenzi H."/>
            <person name="Galac M."/>
        </authorList>
    </citation>
    <scope>NUCLEOTIDE SEQUENCE [LARGE SCALE GENOMIC DNA]</scope>
    <source>
        <strain evidence="6 7">EAF2021</strain>
    </source>
</reference>
<dbReference type="Gene3D" id="1.20.1250.20">
    <property type="entry name" value="MFS general substrate transporter like domains"/>
    <property type="match status" value="1"/>
</dbReference>
<dbReference type="InterPro" id="IPR050360">
    <property type="entry name" value="MFS_Sugar_Transporters"/>
</dbReference>
<evidence type="ECO:0000256" key="2">
    <source>
        <dbReference type="ARBA" id="ARBA00022692"/>
    </source>
</evidence>